<feature type="chain" id="PRO_5039441422" evidence="1">
    <location>
        <begin position="22"/>
        <end position="110"/>
    </location>
</feature>
<reference evidence="2" key="1">
    <citation type="submission" date="2016-10" db="EMBL/GenBank/DDBJ databases">
        <title>Genome sequence of Streptomyces mangrovisoli MUSC 149.</title>
        <authorList>
            <person name="Lee L.-H."/>
            <person name="Ser H.-L."/>
        </authorList>
    </citation>
    <scope>NUCLEOTIDE SEQUENCE [LARGE SCALE GENOMIC DNA]</scope>
    <source>
        <strain evidence="2">MUSC 149</strain>
    </source>
</reference>
<evidence type="ECO:0000313" key="3">
    <source>
        <dbReference type="Proteomes" id="UP000034196"/>
    </source>
</evidence>
<dbReference type="AlphaFoldDB" id="A0A1J4P099"/>
<organism evidence="2 3">
    <name type="scientific">Streptomyces mangrovisoli</name>
    <dbReference type="NCBI Taxonomy" id="1428628"/>
    <lineage>
        <taxon>Bacteria</taxon>
        <taxon>Bacillati</taxon>
        <taxon>Actinomycetota</taxon>
        <taxon>Actinomycetes</taxon>
        <taxon>Kitasatosporales</taxon>
        <taxon>Streptomycetaceae</taxon>
        <taxon>Streptomyces</taxon>
    </lineage>
</organism>
<name>A0A1J4P099_9ACTN</name>
<dbReference type="OrthoDB" id="4210620at2"/>
<dbReference type="EMBL" id="LAVA02000034">
    <property type="protein sequence ID" value="OIJ66846.1"/>
    <property type="molecule type" value="Genomic_DNA"/>
</dbReference>
<dbReference type="RefSeq" id="WP_046587478.1">
    <property type="nucleotide sequence ID" value="NZ_LAVA02000034.1"/>
</dbReference>
<evidence type="ECO:0000313" key="2">
    <source>
        <dbReference type="EMBL" id="OIJ66846.1"/>
    </source>
</evidence>
<dbReference type="Proteomes" id="UP000034196">
    <property type="component" value="Unassembled WGS sequence"/>
</dbReference>
<comment type="caution">
    <text evidence="2">The sequence shown here is derived from an EMBL/GenBank/DDBJ whole genome shotgun (WGS) entry which is preliminary data.</text>
</comment>
<protein>
    <submittedName>
        <fullName evidence="2">Uncharacterized protein</fullName>
    </submittedName>
</protein>
<keyword evidence="1" id="KW-0732">Signal</keyword>
<feature type="signal peptide" evidence="1">
    <location>
        <begin position="1"/>
        <end position="21"/>
    </location>
</feature>
<keyword evidence="3" id="KW-1185">Reference proteome</keyword>
<evidence type="ECO:0000256" key="1">
    <source>
        <dbReference type="SAM" id="SignalP"/>
    </source>
</evidence>
<gene>
    <name evidence="2" type="ORF">WN71_015545</name>
</gene>
<proteinExistence type="predicted"/>
<sequence length="110" mass="11578">MRVSRRLAALCGMALFGIALTACEDQASGVIEGRKGTTVQTISNPPIDGCHRFVGSVEEVHNRTGSDIKLYTTPDCTVPKNGDSKFLGTGLSDDAVASTGLWQSFTFAPG</sequence>
<dbReference type="PROSITE" id="PS51257">
    <property type="entry name" value="PROKAR_LIPOPROTEIN"/>
    <property type="match status" value="1"/>
</dbReference>
<accession>A0A1J4P099</accession>